<dbReference type="Gene3D" id="1.25.40.10">
    <property type="entry name" value="Tetratricopeptide repeat domain"/>
    <property type="match status" value="4"/>
</dbReference>
<feature type="repeat" description="TPR" evidence="1">
    <location>
        <begin position="217"/>
        <end position="250"/>
    </location>
</feature>
<keyword evidence="4" id="KW-1185">Reference proteome</keyword>
<evidence type="ECO:0000313" key="4">
    <source>
        <dbReference type="Proteomes" id="UP001501844"/>
    </source>
</evidence>
<accession>A0ABP8FTQ5</accession>
<reference evidence="4" key="1">
    <citation type="journal article" date="2019" name="Int. J. Syst. Evol. Microbiol.">
        <title>The Global Catalogue of Microorganisms (GCM) 10K type strain sequencing project: providing services to taxonomists for standard genome sequencing and annotation.</title>
        <authorList>
            <consortium name="The Broad Institute Genomics Platform"/>
            <consortium name="The Broad Institute Genome Sequencing Center for Infectious Disease"/>
            <person name="Wu L."/>
            <person name="Ma J."/>
        </authorList>
    </citation>
    <scope>NUCLEOTIDE SEQUENCE [LARGE SCALE GENOMIC DNA]</scope>
    <source>
        <strain evidence="4">JCM 17917</strain>
    </source>
</reference>
<comment type="caution">
    <text evidence="3">The sequence shown here is derived from an EMBL/GenBank/DDBJ whole genome shotgun (WGS) entry which is preliminary data.</text>
</comment>
<keyword evidence="1" id="KW-0802">TPR repeat</keyword>
<dbReference type="InterPro" id="IPR019734">
    <property type="entry name" value="TPR_rpt"/>
</dbReference>
<dbReference type="PANTHER" id="PTHR12558">
    <property type="entry name" value="CELL DIVISION CYCLE 16,23,27"/>
    <property type="match status" value="1"/>
</dbReference>
<proteinExistence type="predicted"/>
<gene>
    <name evidence="3" type="ORF">GCM10023183_29050</name>
</gene>
<protein>
    <recommendedName>
        <fullName evidence="5">Tetratricopeptide repeat-containing protein</fullName>
    </recommendedName>
</protein>
<dbReference type="PROSITE" id="PS50005">
    <property type="entry name" value="TPR"/>
    <property type="match status" value="1"/>
</dbReference>
<dbReference type="Pfam" id="PF13174">
    <property type="entry name" value="TPR_6"/>
    <property type="match status" value="2"/>
</dbReference>
<sequence length="860" mass="97174">MKLTRFFVYFLLFGLLAGCSSEKNGPISRAYRNLNARFNGYFLAKEKMLEIENKLAAANINDYNRILDVLPPIDTTVLKTLQPDLDEVIKRASFPIARHPKSKWIDDSYVLIGKARYYQGEEAEAIKTFRYVQSTSKDPNAKHAALVWLMRTYLRAKDYDNASSISELFRNERMNEDNGRELLLTRAQLASEQNNLPGMIANLENALPFVEKRDEESRVRFILGQAYQATNQDAKAYEQFSKILKNRPPYELGFYSKLSQAQVTELKDATDQDKVEGFLNNLAKDEKNREYLDKIYYDLARLELKQKQYPASLDYLGKSTRASTTNRTQKAYSYLLAGQIHYEHLQQYKLAQAYYDSTLQLLPQNTLGYEELADRRTVLTAFTQQLEIIRTEDSLQALAQLPVAERTQRIAQQIEMEQQAQATAATAQANNRTNTGTSGPPPAGGFGAAGGTWYFDNPVAMAGARNDFLRVWGERPLQDNWRRATALSMGGGQTADATTRPAIDSVALAAANAQKQEAYLQAIPVTAEQRQASDKKIEEALFTLANIYQQRLREPEQASKTFQQLLQRFPNTVHASEAYYSLFVIAQSQSQPDQAAQYAKVLKDRFPNSKYSRLIDQPDFLSQFTAENAAAHALYDTAYQQYEQEKYALASATLGEIKDKYPGNDIPDQIAFLQTLITGRTQSPAAFKTALENFQTQYPDSPLQDRAKSLLGLHQRLESGELNKVAEPAPAPPPAAEIPTYKLNLDAPHAFIIAYPNDSLAAQKMMTSFQQYNTRYHAKKNLTTQVIALTDSARLIVVQPFADYKATDQFSRLQQARNSPLVTVKGPKFATFVISAENLLLLQQLKDLPAYLAFFEKNYQ</sequence>
<evidence type="ECO:0000256" key="1">
    <source>
        <dbReference type="PROSITE-ProRule" id="PRU00339"/>
    </source>
</evidence>
<dbReference type="SUPFAM" id="SSF48452">
    <property type="entry name" value="TPR-like"/>
    <property type="match status" value="1"/>
</dbReference>
<dbReference type="InterPro" id="IPR011990">
    <property type="entry name" value="TPR-like_helical_dom_sf"/>
</dbReference>
<evidence type="ECO:0000313" key="3">
    <source>
        <dbReference type="EMBL" id="GAA4310827.1"/>
    </source>
</evidence>
<evidence type="ECO:0000256" key="2">
    <source>
        <dbReference type="SAM" id="MobiDB-lite"/>
    </source>
</evidence>
<dbReference type="PROSITE" id="PS51257">
    <property type="entry name" value="PROKAR_LIPOPROTEIN"/>
    <property type="match status" value="1"/>
</dbReference>
<dbReference type="PANTHER" id="PTHR12558:SF13">
    <property type="entry name" value="CELL DIVISION CYCLE PROTEIN 27 HOMOLOG"/>
    <property type="match status" value="1"/>
</dbReference>
<feature type="compositionally biased region" description="Low complexity" evidence="2">
    <location>
        <begin position="421"/>
        <end position="438"/>
    </location>
</feature>
<name>A0ABP8FTQ5_9BACT</name>
<feature type="region of interest" description="Disordered" evidence="2">
    <location>
        <begin position="421"/>
        <end position="445"/>
    </location>
</feature>
<dbReference type="SMART" id="SM00028">
    <property type="entry name" value="TPR"/>
    <property type="match status" value="5"/>
</dbReference>
<organism evidence="3 4">
    <name type="scientific">Nibribacter koreensis</name>
    <dbReference type="NCBI Taxonomy" id="1084519"/>
    <lineage>
        <taxon>Bacteria</taxon>
        <taxon>Pseudomonadati</taxon>
        <taxon>Bacteroidota</taxon>
        <taxon>Cytophagia</taxon>
        <taxon>Cytophagales</taxon>
        <taxon>Hymenobacteraceae</taxon>
        <taxon>Nibribacter</taxon>
    </lineage>
</organism>
<dbReference type="EMBL" id="BAABGX010000002">
    <property type="protein sequence ID" value="GAA4310827.1"/>
    <property type="molecule type" value="Genomic_DNA"/>
</dbReference>
<dbReference type="Proteomes" id="UP001501844">
    <property type="component" value="Unassembled WGS sequence"/>
</dbReference>
<dbReference type="RefSeq" id="WP_345167605.1">
    <property type="nucleotide sequence ID" value="NZ_BAABGX010000002.1"/>
</dbReference>
<evidence type="ECO:0008006" key="5">
    <source>
        <dbReference type="Google" id="ProtNLM"/>
    </source>
</evidence>